<feature type="compositionally biased region" description="Polar residues" evidence="2">
    <location>
        <begin position="224"/>
        <end position="242"/>
    </location>
</feature>
<dbReference type="OrthoDB" id="1922977at2759"/>
<feature type="coiled-coil region" evidence="1">
    <location>
        <begin position="761"/>
        <end position="855"/>
    </location>
</feature>
<dbReference type="GO" id="GO:0000178">
    <property type="term" value="C:exosome (RNase complex)"/>
    <property type="evidence" value="ECO:0007669"/>
    <property type="project" value="TreeGrafter"/>
</dbReference>
<feature type="region of interest" description="Disordered" evidence="2">
    <location>
        <begin position="969"/>
        <end position="1061"/>
    </location>
</feature>
<feature type="region of interest" description="Disordered" evidence="2">
    <location>
        <begin position="879"/>
        <end position="934"/>
    </location>
</feature>
<feature type="compositionally biased region" description="Low complexity" evidence="2">
    <location>
        <begin position="663"/>
        <end position="675"/>
    </location>
</feature>
<name>A0A370U179_9HELO</name>
<dbReference type="AlphaFoldDB" id="A0A370U179"/>
<feature type="compositionally biased region" description="Pro residues" evidence="2">
    <location>
        <begin position="1037"/>
        <end position="1058"/>
    </location>
</feature>
<feature type="region of interest" description="Disordered" evidence="2">
    <location>
        <begin position="1"/>
        <end position="40"/>
    </location>
</feature>
<evidence type="ECO:0000259" key="3">
    <source>
        <dbReference type="Pfam" id="PF10650"/>
    </source>
</evidence>
<dbReference type="EMBL" id="NPIC01000001">
    <property type="protein sequence ID" value="RDL41503.1"/>
    <property type="molecule type" value="Genomic_DNA"/>
</dbReference>
<feature type="compositionally biased region" description="Low complexity" evidence="2">
    <location>
        <begin position="110"/>
        <end position="119"/>
    </location>
</feature>
<proteinExistence type="predicted"/>
<feature type="region of interest" description="Disordered" evidence="2">
    <location>
        <begin position="1076"/>
        <end position="1106"/>
    </location>
</feature>
<dbReference type="Pfam" id="PF10650">
    <property type="entry name" value="zf-C3H1"/>
    <property type="match status" value="1"/>
</dbReference>
<feature type="compositionally biased region" description="Polar residues" evidence="2">
    <location>
        <begin position="466"/>
        <end position="501"/>
    </location>
</feature>
<dbReference type="RefSeq" id="XP_031874159.1">
    <property type="nucleotide sequence ID" value="XM_032010105.1"/>
</dbReference>
<protein>
    <recommendedName>
        <fullName evidence="3">Putative zinc-finger domain-containing protein</fullName>
    </recommendedName>
</protein>
<feature type="compositionally biased region" description="Polar residues" evidence="2">
    <location>
        <begin position="707"/>
        <end position="724"/>
    </location>
</feature>
<sequence>MSDYPPNPSYGLNYGAQDPANPPYLPPTYPAQYLQPDDGRMAHTNLASNYDAYGYNNAVPAFNPTPMGSAVPPVPIYQGWNQDPAPLAPYNPHSGPQYPGYPDNAHHNSPYYPQPQAVYQPPPHAARHYDEGEVSEGEFEVNAGRMNNAPAAYGASQFRSNDSPAYVEPSQRPSYPRPQAQATQQPYRAVANHNVPTRDSPRARQLSDAYSPHVSPVAVDSRDQGNTNHSYNSHTPLPTTVATNGGLQGQNGQTQSGVSGSSDARSRPNSRVAPISTEDPIVPASHVHTPPALGEASNVTPKTLADARKKAQGAILNLWPYDVRFQTYVEEGFEEDLVGGLFDDLRMPRGSAKPLAKDGEIIPHRAAVPSPSNGAAKTTTASQSLDRHSGLNGRSPPLPIQISGTHAIINCTTPTKAAIPVSVNAANTVAKPSAAMTEKERTLQSKMEALRKSREERAQKAAAKNTAKSPTDVTPNIQPQPQSTAPVLSTTQAHTPSTLALSTVPRHISPIEHPTPDPSVSTEPVKQNNQPQAPAIPGLFLASTAPRAGSPSNAPSMATTTTLINQRKRPVAADFDPLPSTISQFKRPFGHSGHDRRLVIDVSDEEADSDDEDVEMDLESQADQDSPMQPPRKMSDQRAAAIHNLQPLSDFPSRKPFTPPPNSSAASTPPTSKAALGRPEVLQRKESQIEQLKKRIAEAEARRKARQTPSGTQTPRAGDNQNAETVDDTGGNASLTSKVEASMKMQQLIGIADKKVNSDQQKLLETQAAELEKTAELKQNEDESKRLRLEKIALDLPLIDVQVQQTQTKLQQLRSEAAKLEAEIFRNMEIKQQMAEEMERLGQETEQRLQAEKEKLQYLTKAETGNNGTNGDSFIPPSSTITEAGIINSPLPVGGLDQTSPSVSNESQPLEAASIQDLDPNSQQNPARSVEDSEAKLMGATGTTQQLLLDPHDQTSADHALEAALQEAVRAEADSHAHNDLEMEDSFAPDPNQLAPESSPSLADEGSQSPVYSPVLERSVPDVLEADGESDNYEPPEATPPVDAPSPVDSPPFSPAPPDMVIEPTSVEESMQLIDDTSREPASDMPLHQNGSAPRNDVKSGPEKPRFFTPYESPLKHFGAFRFHPTYKQEVPGGLRSLTYSHKIDPDVEFCRYELAGGICNDTTCEFQHFRDIGLPDDAVLTNLGSPEQFSPSQREKFCEGLRAVLTGLRARKIKDFEVIASEIVAHRSKFLGDNSKVLNLEGTGI</sequence>
<dbReference type="PANTHER" id="PTHR21563:SF3">
    <property type="entry name" value="ZINC FINGER C3H1 DOMAIN-CONTAINING PROTEIN"/>
    <property type="match status" value="1"/>
</dbReference>
<feature type="compositionally biased region" description="Basic and acidic residues" evidence="2">
    <location>
        <begin position="969"/>
        <end position="981"/>
    </location>
</feature>
<feature type="compositionally biased region" description="Polar residues" evidence="2">
    <location>
        <begin position="518"/>
        <end position="532"/>
    </location>
</feature>
<dbReference type="STRING" id="2656787.A0A370U179"/>
<feature type="region of interest" description="Disordered" evidence="2">
    <location>
        <begin position="365"/>
        <end position="397"/>
    </location>
</feature>
<dbReference type="InterPro" id="IPR039278">
    <property type="entry name" value="Red1"/>
</dbReference>
<dbReference type="PANTHER" id="PTHR21563">
    <property type="entry name" value="ZINC FINGER C3H1 DOMAIN-CONTAINING PROTEIN"/>
    <property type="match status" value="1"/>
</dbReference>
<feature type="compositionally biased region" description="Polar residues" evidence="2">
    <location>
        <begin position="897"/>
        <end position="908"/>
    </location>
</feature>
<feature type="compositionally biased region" description="Acidic residues" evidence="2">
    <location>
        <begin position="602"/>
        <end position="622"/>
    </location>
</feature>
<evidence type="ECO:0000313" key="5">
    <source>
        <dbReference type="Proteomes" id="UP000254866"/>
    </source>
</evidence>
<dbReference type="InterPro" id="IPR019607">
    <property type="entry name" value="Putative_zinc-finger_domain"/>
</dbReference>
<feature type="domain" description="Putative zinc-finger" evidence="3">
    <location>
        <begin position="1150"/>
        <end position="1171"/>
    </location>
</feature>
<evidence type="ECO:0000256" key="2">
    <source>
        <dbReference type="SAM" id="MobiDB-lite"/>
    </source>
</evidence>
<feature type="region of interest" description="Disordered" evidence="2">
    <location>
        <begin position="432"/>
        <end position="535"/>
    </location>
</feature>
<reference evidence="4 5" key="1">
    <citation type="journal article" date="2018" name="IMA Fungus">
        <title>IMA Genome-F 9: Draft genome sequence of Annulohypoxylon stygium, Aspergillus mulundensis, Berkeleyomyces basicola (syn. Thielaviopsis basicola), Ceratocystis smalleyi, two Cercospora beticola strains, Coleophoma cylindrospora, Fusarium fracticaudum, Phialophora cf. hyalina, and Morchella septimelata.</title>
        <authorList>
            <person name="Wingfield B.D."/>
            <person name="Bills G.F."/>
            <person name="Dong Y."/>
            <person name="Huang W."/>
            <person name="Nel W.J."/>
            <person name="Swalarsk-Parry B.S."/>
            <person name="Vaghefi N."/>
            <person name="Wilken P.M."/>
            <person name="An Z."/>
            <person name="de Beer Z.W."/>
            <person name="De Vos L."/>
            <person name="Chen L."/>
            <person name="Duong T.A."/>
            <person name="Gao Y."/>
            <person name="Hammerbacher A."/>
            <person name="Kikkert J.R."/>
            <person name="Li Y."/>
            <person name="Li H."/>
            <person name="Li K."/>
            <person name="Li Q."/>
            <person name="Liu X."/>
            <person name="Ma X."/>
            <person name="Naidoo K."/>
            <person name="Pethybridge S.J."/>
            <person name="Sun J."/>
            <person name="Steenkamp E.T."/>
            <person name="van der Nest M.A."/>
            <person name="van Wyk S."/>
            <person name="Wingfield M.J."/>
            <person name="Xiong C."/>
            <person name="Yue Q."/>
            <person name="Zhang X."/>
        </authorList>
    </citation>
    <scope>NUCLEOTIDE SEQUENCE [LARGE SCALE GENOMIC DNA]</scope>
    <source>
        <strain evidence="4 5">BP 5553</strain>
    </source>
</reference>
<gene>
    <name evidence="4" type="ORF">BP5553_01482</name>
</gene>
<feature type="compositionally biased region" description="Basic and acidic residues" evidence="2">
    <location>
        <begin position="1096"/>
        <end position="1106"/>
    </location>
</feature>
<organism evidence="4 5">
    <name type="scientific">Venustampulla echinocandica</name>
    <dbReference type="NCBI Taxonomy" id="2656787"/>
    <lineage>
        <taxon>Eukaryota</taxon>
        <taxon>Fungi</taxon>
        <taxon>Dikarya</taxon>
        <taxon>Ascomycota</taxon>
        <taxon>Pezizomycotina</taxon>
        <taxon>Leotiomycetes</taxon>
        <taxon>Helotiales</taxon>
        <taxon>Pleuroascaceae</taxon>
        <taxon>Venustampulla</taxon>
    </lineage>
</organism>
<feature type="compositionally biased region" description="Polar residues" evidence="2">
    <location>
        <begin position="370"/>
        <end position="384"/>
    </location>
</feature>
<feature type="compositionally biased region" description="Pro residues" evidence="2">
    <location>
        <begin position="20"/>
        <end position="29"/>
    </location>
</feature>
<evidence type="ECO:0000313" key="4">
    <source>
        <dbReference type="EMBL" id="RDL41503.1"/>
    </source>
</evidence>
<feature type="region of interest" description="Disordered" evidence="2">
    <location>
        <begin position="85"/>
        <end position="137"/>
    </location>
</feature>
<dbReference type="GO" id="GO:0005634">
    <property type="term" value="C:nucleus"/>
    <property type="evidence" value="ECO:0007669"/>
    <property type="project" value="TreeGrafter"/>
</dbReference>
<keyword evidence="1" id="KW-0175">Coiled coil</keyword>
<feature type="compositionally biased region" description="Acidic residues" evidence="2">
    <location>
        <begin position="1024"/>
        <end position="1034"/>
    </location>
</feature>
<dbReference type="Proteomes" id="UP000254866">
    <property type="component" value="Unassembled WGS sequence"/>
</dbReference>
<comment type="caution">
    <text evidence="4">The sequence shown here is derived from an EMBL/GenBank/DDBJ whole genome shotgun (WGS) entry which is preliminary data.</text>
</comment>
<dbReference type="GeneID" id="43594331"/>
<evidence type="ECO:0000256" key="1">
    <source>
        <dbReference type="SAM" id="Coils"/>
    </source>
</evidence>
<feature type="region of interest" description="Disordered" evidence="2">
    <location>
        <begin position="154"/>
        <end position="298"/>
    </location>
</feature>
<feature type="compositionally biased region" description="Polar residues" evidence="2">
    <location>
        <begin position="256"/>
        <end position="269"/>
    </location>
</feature>
<accession>A0A370U179</accession>
<feature type="region of interest" description="Disordered" evidence="2">
    <location>
        <begin position="584"/>
        <end position="734"/>
    </location>
</feature>
<feature type="compositionally biased region" description="Polar residues" evidence="2">
    <location>
        <begin position="995"/>
        <end position="1011"/>
    </location>
</feature>
<feature type="compositionally biased region" description="Basic and acidic residues" evidence="2">
    <location>
        <begin position="681"/>
        <end position="702"/>
    </location>
</feature>
<keyword evidence="5" id="KW-1185">Reference proteome</keyword>
<feature type="compositionally biased region" description="Basic and acidic residues" evidence="2">
    <location>
        <begin position="437"/>
        <end position="459"/>
    </location>
</feature>